<sequence>MELEVVAGEHGGGGQCLQSALGDSEVVVLEKIQALVDERHHLRRTQALSGRIQKLMQALHFRHALLGVLGTSELQRFLHRSNFRVL</sequence>
<organism evidence="1 2">
    <name type="scientific">Malus baccata</name>
    <name type="common">Siberian crab apple</name>
    <name type="synonym">Pyrus baccata</name>
    <dbReference type="NCBI Taxonomy" id="106549"/>
    <lineage>
        <taxon>Eukaryota</taxon>
        <taxon>Viridiplantae</taxon>
        <taxon>Streptophyta</taxon>
        <taxon>Embryophyta</taxon>
        <taxon>Tracheophyta</taxon>
        <taxon>Spermatophyta</taxon>
        <taxon>Magnoliopsida</taxon>
        <taxon>eudicotyledons</taxon>
        <taxon>Gunneridae</taxon>
        <taxon>Pentapetalae</taxon>
        <taxon>rosids</taxon>
        <taxon>fabids</taxon>
        <taxon>Rosales</taxon>
        <taxon>Rosaceae</taxon>
        <taxon>Amygdaloideae</taxon>
        <taxon>Maleae</taxon>
        <taxon>Malus</taxon>
    </lineage>
</organism>
<reference evidence="1 2" key="1">
    <citation type="journal article" date="2019" name="G3 (Bethesda)">
        <title>Sequencing of a Wild Apple (Malus baccata) Genome Unravels the Differences Between Cultivated and Wild Apple Species Regarding Disease Resistance and Cold Tolerance.</title>
        <authorList>
            <person name="Chen X."/>
        </authorList>
    </citation>
    <scope>NUCLEOTIDE SEQUENCE [LARGE SCALE GENOMIC DNA]</scope>
    <source>
        <strain evidence="2">cv. Shandingzi</strain>
        <tissue evidence="1">Leaves</tissue>
    </source>
</reference>
<evidence type="ECO:0000313" key="1">
    <source>
        <dbReference type="EMBL" id="TQD74974.1"/>
    </source>
</evidence>
<comment type="caution">
    <text evidence="1">The sequence shown here is derived from an EMBL/GenBank/DDBJ whole genome shotgun (WGS) entry which is preliminary data.</text>
</comment>
<dbReference type="EMBL" id="VIEB01001136">
    <property type="protein sequence ID" value="TQD74974.1"/>
    <property type="molecule type" value="Genomic_DNA"/>
</dbReference>
<accession>A0A540KL73</accession>
<evidence type="ECO:0000313" key="2">
    <source>
        <dbReference type="Proteomes" id="UP000315295"/>
    </source>
</evidence>
<dbReference type="Proteomes" id="UP000315295">
    <property type="component" value="Unassembled WGS sequence"/>
</dbReference>
<dbReference type="AlphaFoldDB" id="A0A540KL73"/>
<proteinExistence type="predicted"/>
<keyword evidence="2" id="KW-1185">Reference proteome</keyword>
<gene>
    <name evidence="1" type="ORF">C1H46_039487</name>
</gene>
<name>A0A540KL73_MALBA</name>
<protein>
    <submittedName>
        <fullName evidence="1">Uncharacterized protein</fullName>
    </submittedName>
</protein>